<dbReference type="InterPro" id="IPR027558">
    <property type="entry name" value="Pre_pil_HX9DG_C"/>
</dbReference>
<feature type="domain" description="DUF1559" evidence="2">
    <location>
        <begin position="43"/>
        <end position="306"/>
    </location>
</feature>
<dbReference type="PANTHER" id="PTHR30093">
    <property type="entry name" value="GENERAL SECRETION PATHWAY PROTEIN G"/>
    <property type="match status" value="1"/>
</dbReference>
<name>A0A5C5XFJ9_9PLAN</name>
<evidence type="ECO:0000313" key="3">
    <source>
        <dbReference type="EMBL" id="TWT61886.1"/>
    </source>
</evidence>
<reference evidence="3 4" key="1">
    <citation type="submission" date="2019-02" db="EMBL/GenBank/DDBJ databases">
        <title>Deep-cultivation of Planctomycetes and their phenomic and genomic characterization uncovers novel biology.</title>
        <authorList>
            <person name="Wiegand S."/>
            <person name="Jogler M."/>
            <person name="Boedeker C."/>
            <person name="Pinto D."/>
            <person name="Vollmers J."/>
            <person name="Rivas-Marin E."/>
            <person name="Kohn T."/>
            <person name="Peeters S.H."/>
            <person name="Heuer A."/>
            <person name="Rast P."/>
            <person name="Oberbeckmann S."/>
            <person name="Bunk B."/>
            <person name="Jeske O."/>
            <person name="Meyerdierks A."/>
            <person name="Storesund J.E."/>
            <person name="Kallscheuer N."/>
            <person name="Luecker S."/>
            <person name="Lage O.M."/>
            <person name="Pohl T."/>
            <person name="Merkel B.J."/>
            <person name="Hornburger P."/>
            <person name="Mueller R.-W."/>
            <person name="Bruemmer F."/>
            <person name="Labrenz M."/>
            <person name="Spormann A.M."/>
            <person name="Op Den Camp H."/>
            <person name="Overmann J."/>
            <person name="Amann R."/>
            <person name="Jetten M.S.M."/>
            <person name="Mascher T."/>
            <person name="Medema M.H."/>
            <person name="Devos D.P."/>
            <person name="Kaster A.-K."/>
            <person name="Ovreas L."/>
            <person name="Rohde M."/>
            <person name="Galperin M.Y."/>
            <person name="Jogler C."/>
        </authorList>
    </citation>
    <scope>NUCLEOTIDE SEQUENCE [LARGE SCALE GENOMIC DNA]</scope>
    <source>
        <strain evidence="3 4">Pan54</strain>
    </source>
</reference>
<proteinExistence type="predicted"/>
<feature type="transmembrane region" description="Helical" evidence="1">
    <location>
        <begin position="21"/>
        <end position="42"/>
    </location>
</feature>
<dbReference type="SUPFAM" id="SSF54523">
    <property type="entry name" value="Pili subunits"/>
    <property type="match status" value="1"/>
</dbReference>
<dbReference type="EMBL" id="SJPG01000001">
    <property type="protein sequence ID" value="TWT61886.1"/>
    <property type="molecule type" value="Genomic_DNA"/>
</dbReference>
<dbReference type="NCBIfam" id="TIGR02532">
    <property type="entry name" value="IV_pilin_GFxxxE"/>
    <property type="match status" value="1"/>
</dbReference>
<keyword evidence="1" id="KW-0812">Transmembrane</keyword>
<dbReference type="NCBIfam" id="TIGR04294">
    <property type="entry name" value="pre_pil_HX9DG"/>
    <property type="match status" value="1"/>
</dbReference>
<dbReference type="InterPro" id="IPR045584">
    <property type="entry name" value="Pilin-like"/>
</dbReference>
<protein>
    <submittedName>
        <fullName evidence="3">Putative major pilin subunit</fullName>
    </submittedName>
</protein>
<dbReference type="RefSeq" id="WP_146503820.1">
    <property type="nucleotide sequence ID" value="NZ_SJPG01000001.1"/>
</dbReference>
<keyword evidence="4" id="KW-1185">Reference proteome</keyword>
<gene>
    <name evidence="3" type="ORF">Pan54_26230</name>
</gene>
<dbReference type="Gene3D" id="3.30.700.10">
    <property type="entry name" value="Glycoprotein, Type 4 Pilin"/>
    <property type="match status" value="1"/>
</dbReference>
<evidence type="ECO:0000256" key="1">
    <source>
        <dbReference type="SAM" id="Phobius"/>
    </source>
</evidence>
<dbReference type="OrthoDB" id="263714at2"/>
<keyword evidence="1" id="KW-0472">Membrane</keyword>
<keyword evidence="1" id="KW-1133">Transmembrane helix</keyword>
<dbReference type="Proteomes" id="UP000316095">
    <property type="component" value="Unassembled WGS sequence"/>
</dbReference>
<dbReference type="Pfam" id="PF07963">
    <property type="entry name" value="N_methyl"/>
    <property type="match status" value="1"/>
</dbReference>
<dbReference type="AlphaFoldDB" id="A0A5C5XFJ9"/>
<evidence type="ECO:0000313" key="4">
    <source>
        <dbReference type="Proteomes" id="UP000316095"/>
    </source>
</evidence>
<dbReference type="Pfam" id="PF07596">
    <property type="entry name" value="SBP_bac_10"/>
    <property type="match status" value="1"/>
</dbReference>
<organism evidence="3 4">
    <name type="scientific">Rubinisphaera italica</name>
    <dbReference type="NCBI Taxonomy" id="2527969"/>
    <lineage>
        <taxon>Bacteria</taxon>
        <taxon>Pseudomonadati</taxon>
        <taxon>Planctomycetota</taxon>
        <taxon>Planctomycetia</taxon>
        <taxon>Planctomycetales</taxon>
        <taxon>Planctomycetaceae</taxon>
        <taxon>Rubinisphaera</taxon>
    </lineage>
</organism>
<accession>A0A5C5XFJ9</accession>
<dbReference type="PANTHER" id="PTHR30093:SF2">
    <property type="entry name" value="TYPE II SECRETION SYSTEM PROTEIN H"/>
    <property type="match status" value="1"/>
</dbReference>
<sequence>MQFPKVTSLKTLSCSRRAFTLIELLVVIAIIAILVALLLPAVQQAREAARRSSCKNNLKQLALAMHNYHDTHSVFPYGWQAEVGGSRHRRQCFFHCMLPFIEEGNLSDLYQADTTEYVHQIPKSLAGIPVSVYMCPSDPAGPAVGGGGTDNGFQGNYVVCAGGDVNTSTDPNGIPQTVVAKPTTGMFYTGSNTKFRSVTDGTTNTIMMGEGIIRGSTGASWGGLGGYWGGAPHGSYAFSTAETPNTSVPDRVYSCKSTTFLNSPCENGNAGGLSGRYNFARSYHKGGAQFALADGSIRFISENIDRLTFRYLGQMKDGQVLGEF</sequence>
<comment type="caution">
    <text evidence="3">The sequence shown here is derived from an EMBL/GenBank/DDBJ whole genome shotgun (WGS) entry which is preliminary data.</text>
</comment>
<dbReference type="InterPro" id="IPR011453">
    <property type="entry name" value="DUF1559"/>
</dbReference>
<evidence type="ECO:0000259" key="2">
    <source>
        <dbReference type="Pfam" id="PF07596"/>
    </source>
</evidence>
<dbReference type="InterPro" id="IPR012902">
    <property type="entry name" value="N_methyl_site"/>
</dbReference>